<dbReference type="EMBL" id="CYGY02000138">
    <property type="protein sequence ID" value="SIT51764.1"/>
    <property type="molecule type" value="Genomic_DNA"/>
</dbReference>
<proteinExistence type="predicted"/>
<organism evidence="1 2">
    <name type="scientific">Paraburkholderia piptadeniae</name>
    <dbReference type="NCBI Taxonomy" id="1701573"/>
    <lineage>
        <taxon>Bacteria</taxon>
        <taxon>Pseudomonadati</taxon>
        <taxon>Pseudomonadota</taxon>
        <taxon>Betaproteobacteria</taxon>
        <taxon>Burkholderiales</taxon>
        <taxon>Burkholderiaceae</taxon>
        <taxon>Paraburkholderia</taxon>
    </lineage>
</organism>
<sequence length="63" mass="7518">MVVRGLADRKLFLSINHLDASYHPVPELTTKNGIRDNSGYQMWRLLCGRHHCLYLQRRRFFLC</sequence>
<comment type="caution">
    <text evidence="1">The sequence shown here is derived from an EMBL/GenBank/DDBJ whole genome shotgun (WGS) entry which is preliminary data.</text>
</comment>
<keyword evidence="2" id="KW-1185">Reference proteome</keyword>
<protein>
    <submittedName>
        <fullName evidence="1">Uncharacterized protein</fullName>
    </submittedName>
</protein>
<name>A0A1N7SWE0_9BURK</name>
<reference evidence="1" key="1">
    <citation type="submission" date="2016-12" db="EMBL/GenBank/DDBJ databases">
        <authorList>
            <person name="Moulin L."/>
        </authorList>
    </citation>
    <scope>NUCLEOTIDE SEQUENCE [LARGE SCALE GENOMIC DNA]</scope>
    <source>
        <strain evidence="1">STM 7183</strain>
    </source>
</reference>
<evidence type="ECO:0000313" key="2">
    <source>
        <dbReference type="Proteomes" id="UP000195569"/>
    </source>
</evidence>
<accession>A0A1N7SWE0</accession>
<evidence type="ECO:0000313" key="1">
    <source>
        <dbReference type="EMBL" id="SIT51764.1"/>
    </source>
</evidence>
<dbReference type="Proteomes" id="UP000195569">
    <property type="component" value="Unassembled WGS sequence"/>
</dbReference>
<dbReference type="AlphaFoldDB" id="A0A1N7SWE0"/>
<gene>
    <name evidence="1" type="ORF">BN2476_1380025</name>
</gene>